<accession>A0A834GXZ9</accession>
<dbReference type="AlphaFoldDB" id="A0A834GXZ9"/>
<dbReference type="EMBL" id="WJXA01000004">
    <property type="protein sequence ID" value="KAF7144726.1"/>
    <property type="molecule type" value="Genomic_DNA"/>
</dbReference>
<evidence type="ECO:0000256" key="1">
    <source>
        <dbReference type="ARBA" id="ARBA00022801"/>
    </source>
</evidence>
<dbReference type="GO" id="GO:0016787">
    <property type="term" value="F:hydrolase activity"/>
    <property type="evidence" value="ECO:0007669"/>
    <property type="project" value="UniProtKB-KW"/>
</dbReference>
<dbReference type="InterPro" id="IPR025753">
    <property type="entry name" value="AAA_N_dom"/>
</dbReference>
<dbReference type="InterPro" id="IPR050747">
    <property type="entry name" value="Mitochondrial_chaperone_BCS1"/>
</dbReference>
<feature type="domain" description="AAA+ ATPase At3g28540-like C-terminal" evidence="4">
    <location>
        <begin position="272"/>
        <end position="342"/>
    </location>
</feature>
<keyword evidence="6" id="KW-1185">Reference proteome</keyword>
<proteinExistence type="predicted"/>
<evidence type="ECO:0000259" key="4">
    <source>
        <dbReference type="Pfam" id="PF25568"/>
    </source>
</evidence>
<dbReference type="OrthoDB" id="10251412at2759"/>
<evidence type="ECO:0000256" key="2">
    <source>
        <dbReference type="SAM" id="Phobius"/>
    </source>
</evidence>
<keyword evidence="2" id="KW-0472">Membrane</keyword>
<evidence type="ECO:0000313" key="6">
    <source>
        <dbReference type="Proteomes" id="UP000626092"/>
    </source>
</evidence>
<dbReference type="Pfam" id="PF14363">
    <property type="entry name" value="AAA_assoc"/>
    <property type="match status" value="1"/>
</dbReference>
<dbReference type="Proteomes" id="UP000626092">
    <property type="component" value="Unassembled WGS sequence"/>
</dbReference>
<sequence>MDSIISMYNAAGFPFATLTIFVAFATFVATMKLIRSMTNDMLPSPAQSYLESALHYLITPTWNRITIVVNELHDDMINRNKVYDAAEAYLSTKISPHTKRLKVGKTPQQRSLNFSVDKGQEIPDRFDNDMELKWRLVSNESQNQNGHENRFFELSFNKKSKVDRVLNEYLPFVLARAKEIAYNAVGKIVKLYTRNCSFGNNESGSGGGGGAGWGSINLDHPATFETRGMDPELKDAIIGFRGLSSHMNPATRLDPALSCPGRVNMHIHMSYCSSQVFKLLASNYLGVHDRHALLGEIENLLENEHVTVDEVAEEFRKSENADIALRGVVNLLKRKKMEAQEIEQDKNRWTRRSVDGEK</sequence>
<evidence type="ECO:0000313" key="5">
    <source>
        <dbReference type="EMBL" id="KAF7144726.1"/>
    </source>
</evidence>
<reference evidence="5" key="1">
    <citation type="submission" date="2019-11" db="EMBL/GenBank/DDBJ databases">
        <authorList>
            <person name="Liu Y."/>
            <person name="Hou J."/>
            <person name="Li T.-Q."/>
            <person name="Guan C.-H."/>
            <person name="Wu X."/>
            <person name="Wu H.-Z."/>
            <person name="Ling F."/>
            <person name="Zhang R."/>
            <person name="Shi X.-G."/>
            <person name="Ren J.-P."/>
            <person name="Chen E.-F."/>
            <person name="Sun J.-M."/>
        </authorList>
    </citation>
    <scope>NUCLEOTIDE SEQUENCE</scope>
    <source>
        <strain evidence="5">Adult_tree_wgs_1</strain>
        <tissue evidence="5">Leaves</tissue>
    </source>
</reference>
<keyword evidence="1" id="KW-0378">Hydrolase</keyword>
<dbReference type="InterPro" id="IPR058017">
    <property type="entry name" value="At3g28540-like_C"/>
</dbReference>
<keyword evidence="2" id="KW-1133">Transmembrane helix</keyword>
<evidence type="ECO:0000259" key="3">
    <source>
        <dbReference type="Pfam" id="PF14363"/>
    </source>
</evidence>
<keyword evidence="2" id="KW-0812">Transmembrane</keyword>
<feature type="domain" description="AAA-type ATPase N-terminal" evidence="3">
    <location>
        <begin position="42"/>
        <end position="137"/>
    </location>
</feature>
<gene>
    <name evidence="5" type="ORF">RHSIM_Rhsim04G0170100</name>
</gene>
<comment type="caution">
    <text evidence="5">The sequence shown here is derived from an EMBL/GenBank/DDBJ whole genome shotgun (WGS) entry which is preliminary data.</text>
</comment>
<feature type="transmembrane region" description="Helical" evidence="2">
    <location>
        <begin position="12"/>
        <end position="34"/>
    </location>
</feature>
<organism evidence="5 6">
    <name type="scientific">Rhododendron simsii</name>
    <name type="common">Sims's rhododendron</name>
    <dbReference type="NCBI Taxonomy" id="118357"/>
    <lineage>
        <taxon>Eukaryota</taxon>
        <taxon>Viridiplantae</taxon>
        <taxon>Streptophyta</taxon>
        <taxon>Embryophyta</taxon>
        <taxon>Tracheophyta</taxon>
        <taxon>Spermatophyta</taxon>
        <taxon>Magnoliopsida</taxon>
        <taxon>eudicotyledons</taxon>
        <taxon>Gunneridae</taxon>
        <taxon>Pentapetalae</taxon>
        <taxon>asterids</taxon>
        <taxon>Ericales</taxon>
        <taxon>Ericaceae</taxon>
        <taxon>Ericoideae</taxon>
        <taxon>Rhodoreae</taxon>
        <taxon>Rhododendron</taxon>
    </lineage>
</organism>
<evidence type="ECO:0008006" key="7">
    <source>
        <dbReference type="Google" id="ProtNLM"/>
    </source>
</evidence>
<dbReference type="Pfam" id="PF25568">
    <property type="entry name" value="AAA_lid_At3g28540"/>
    <property type="match status" value="1"/>
</dbReference>
<dbReference type="PANTHER" id="PTHR23070">
    <property type="entry name" value="BCS1 AAA-TYPE ATPASE"/>
    <property type="match status" value="1"/>
</dbReference>
<protein>
    <recommendedName>
        <fullName evidence="7">AAA-type ATPase N-terminal domain-containing protein</fullName>
    </recommendedName>
</protein>
<name>A0A834GXZ9_RHOSS</name>
<dbReference type="Gene3D" id="6.10.280.40">
    <property type="match status" value="1"/>
</dbReference>